<comment type="caution">
    <text evidence="1">The sequence shown here is derived from an EMBL/GenBank/DDBJ whole genome shotgun (WGS) entry which is preliminary data.</text>
</comment>
<gene>
    <name evidence="1" type="ORF">FHX80_12607</name>
</gene>
<proteinExistence type="predicted"/>
<evidence type="ECO:0000313" key="2">
    <source>
        <dbReference type="Proteomes" id="UP000318186"/>
    </source>
</evidence>
<sequence>MDDLQVVGVHGIRQRDTNKVKLAEDWSQALSRSIAMHIGANAAAPGMTTPYYGDVFPRGRLQLGDNEEAAELEADGDEEEFLLQALETHTPPDVAWQPPAGTLGKVPRTSPRVTAALAAIDRRFGPRAGQAVLSRLSEVQGYFSDKHKDKADEVRDRVLQSIKQTGATLIIAHSLGSVVVYDMFRRGQIPASVNQLITCGSPLAWLPIHRKLRLETPGTLQLPTHVAWLNVLDPYDPITAGLGLAALAPDVTDEVVDNQDDPHSAELYLEQRPVALTVHARITQQQPAP</sequence>
<evidence type="ECO:0000313" key="1">
    <source>
        <dbReference type="EMBL" id="TWF92287.1"/>
    </source>
</evidence>
<name>A0A561TYW1_9ACTN</name>
<dbReference type="Gene3D" id="3.40.50.1820">
    <property type="entry name" value="alpha/beta hydrolase"/>
    <property type="match status" value="1"/>
</dbReference>
<dbReference type="Proteomes" id="UP000318186">
    <property type="component" value="Unassembled WGS sequence"/>
</dbReference>
<accession>A0A561TYW1</accession>
<reference evidence="1 2" key="1">
    <citation type="submission" date="2019-06" db="EMBL/GenBank/DDBJ databases">
        <title>Sequencing the genomes of 1000 actinobacteria strains.</title>
        <authorList>
            <person name="Klenk H.-P."/>
        </authorList>
    </citation>
    <scope>NUCLEOTIDE SEQUENCE [LARGE SCALE GENOMIC DNA]</scope>
    <source>
        <strain evidence="1 2">DSM 42059</strain>
    </source>
</reference>
<dbReference type="EMBL" id="VIWW01000002">
    <property type="protein sequence ID" value="TWF92287.1"/>
    <property type="molecule type" value="Genomic_DNA"/>
</dbReference>
<organism evidence="1 2">
    <name type="scientific">Streptomyces brevispora</name>
    <dbReference type="NCBI Taxonomy" id="887462"/>
    <lineage>
        <taxon>Bacteria</taxon>
        <taxon>Bacillati</taxon>
        <taxon>Actinomycetota</taxon>
        <taxon>Actinomycetes</taxon>
        <taxon>Kitasatosporales</taxon>
        <taxon>Streptomycetaceae</taxon>
        <taxon>Streptomyces</taxon>
    </lineage>
</organism>
<dbReference type="RefSeq" id="WP_145768060.1">
    <property type="nucleotide sequence ID" value="NZ_VIWW01000002.1"/>
</dbReference>
<dbReference type="InterPro" id="IPR029058">
    <property type="entry name" value="AB_hydrolase_fold"/>
</dbReference>
<dbReference type="OrthoDB" id="3483116at2"/>
<dbReference type="AlphaFoldDB" id="A0A561TYW1"/>
<protein>
    <submittedName>
        <fullName evidence="1">Uncharacterized protein</fullName>
    </submittedName>
</protein>